<protein>
    <recommendedName>
        <fullName evidence="4">Symplekin</fullName>
    </recommendedName>
</protein>
<dbReference type="OrthoDB" id="331600at2759"/>
<feature type="non-terminal residue" evidence="2">
    <location>
        <position position="334"/>
    </location>
</feature>
<dbReference type="PANTHER" id="PTHR15245:SF20">
    <property type="entry name" value="SYMPLEKIN"/>
    <property type="match status" value="1"/>
</dbReference>
<evidence type="ECO:0000313" key="2">
    <source>
        <dbReference type="EMBL" id="KAJ1948788.1"/>
    </source>
</evidence>
<feature type="non-terminal residue" evidence="2">
    <location>
        <position position="1"/>
    </location>
</feature>
<evidence type="ECO:0000313" key="3">
    <source>
        <dbReference type="Proteomes" id="UP001150925"/>
    </source>
</evidence>
<reference evidence="2" key="1">
    <citation type="submission" date="2022-07" db="EMBL/GenBank/DDBJ databases">
        <title>Phylogenomic reconstructions and comparative analyses of Kickxellomycotina fungi.</title>
        <authorList>
            <person name="Reynolds N.K."/>
            <person name="Stajich J.E."/>
            <person name="Barry K."/>
            <person name="Grigoriev I.V."/>
            <person name="Crous P."/>
            <person name="Smith M.E."/>
        </authorList>
    </citation>
    <scope>NUCLEOTIDE SEQUENCE</scope>
    <source>
        <strain evidence="2">RSA 1196</strain>
    </source>
</reference>
<dbReference type="EMBL" id="JANBPY010004213">
    <property type="protein sequence ID" value="KAJ1948788.1"/>
    <property type="molecule type" value="Genomic_DNA"/>
</dbReference>
<dbReference type="AlphaFoldDB" id="A0A9W8AFV4"/>
<feature type="compositionally biased region" description="Polar residues" evidence="1">
    <location>
        <begin position="90"/>
        <end position="105"/>
    </location>
</feature>
<evidence type="ECO:0008006" key="4">
    <source>
        <dbReference type="Google" id="ProtNLM"/>
    </source>
</evidence>
<gene>
    <name evidence="2" type="ORF">IWQ62_006843</name>
</gene>
<organism evidence="2 3">
    <name type="scientific">Dispira parvispora</name>
    <dbReference type="NCBI Taxonomy" id="1520584"/>
    <lineage>
        <taxon>Eukaryota</taxon>
        <taxon>Fungi</taxon>
        <taxon>Fungi incertae sedis</taxon>
        <taxon>Zoopagomycota</taxon>
        <taxon>Kickxellomycotina</taxon>
        <taxon>Dimargaritomycetes</taxon>
        <taxon>Dimargaritales</taxon>
        <taxon>Dimargaritaceae</taxon>
        <taxon>Dispira</taxon>
    </lineage>
</organism>
<feature type="region of interest" description="Disordered" evidence="1">
    <location>
        <begin position="86"/>
        <end position="141"/>
    </location>
</feature>
<feature type="compositionally biased region" description="Polar residues" evidence="1">
    <location>
        <begin position="117"/>
        <end position="132"/>
    </location>
</feature>
<proteinExistence type="predicted"/>
<evidence type="ECO:0000256" key="1">
    <source>
        <dbReference type="SAM" id="MobiDB-lite"/>
    </source>
</evidence>
<dbReference type="Proteomes" id="UP001150925">
    <property type="component" value="Unassembled WGS sequence"/>
</dbReference>
<name>A0A9W8AFV4_9FUNG</name>
<dbReference type="GO" id="GO:0005847">
    <property type="term" value="C:mRNA cleavage and polyadenylation specificity factor complex"/>
    <property type="evidence" value="ECO:0007669"/>
    <property type="project" value="TreeGrafter"/>
</dbReference>
<keyword evidence="3" id="KW-1185">Reference proteome</keyword>
<dbReference type="PANTHER" id="PTHR15245">
    <property type="entry name" value="SYMPLEKIN-RELATED"/>
    <property type="match status" value="1"/>
</dbReference>
<sequence>YSDPKRQKLCLAILKELVELRPPVRWTSLEILFKFCHAADKTVRQSTITVVRKWYRESTLLTDGILTAALQLFQSLAKLPAPEAMWDQNLDPSQPDQPTHASTIPENGINVREEPRGTTSATAPDVDTNGQGVSDLGTDEPDQRERALINARLYVEGQVIQRSEFFMALCSKHHSLIQHVFDQYPQWSPYAQQVFREHIAGLIRSIGMGSTDLLDSLDRFPPGAEGLVERIVELLTGKEIASPGLSQIVRRLYEERQLSPRFLAFILPSLESKADVVYVLTEILKLLDHTAGTREYVTNILMQILGRKDTESTTGGPPEPIRALLSPSDLMLTI</sequence>
<comment type="caution">
    <text evidence="2">The sequence shown here is derived from an EMBL/GenBank/DDBJ whole genome shotgun (WGS) entry which is preliminary data.</text>
</comment>
<accession>A0A9W8AFV4</accession>
<dbReference type="InterPro" id="IPR021850">
    <property type="entry name" value="Symplekin/Pta1"/>
</dbReference>